<reference evidence="1 2" key="1">
    <citation type="submission" date="2019-03" db="EMBL/GenBank/DDBJ databases">
        <title>Single cell metagenomics reveals metabolic interactions within the superorganism composed of flagellate Streblomastix strix and complex community of Bacteroidetes bacteria on its surface.</title>
        <authorList>
            <person name="Treitli S.C."/>
            <person name="Kolisko M."/>
            <person name="Husnik F."/>
            <person name="Keeling P."/>
            <person name="Hampl V."/>
        </authorList>
    </citation>
    <scope>NUCLEOTIDE SEQUENCE [LARGE SCALE GENOMIC DNA]</scope>
    <source>
        <strain evidence="1">ST1C</strain>
    </source>
</reference>
<proteinExistence type="predicted"/>
<name>A0A5J4W9G1_9EUKA</name>
<dbReference type="EMBL" id="SNRW01002923">
    <property type="protein sequence ID" value="KAA6391306.1"/>
    <property type="molecule type" value="Genomic_DNA"/>
</dbReference>
<dbReference type="Proteomes" id="UP000324800">
    <property type="component" value="Unassembled WGS sequence"/>
</dbReference>
<evidence type="ECO:0000313" key="1">
    <source>
        <dbReference type="EMBL" id="KAA6391306.1"/>
    </source>
</evidence>
<accession>A0A5J4W9G1</accession>
<dbReference type="AlphaFoldDB" id="A0A5J4W9G1"/>
<organism evidence="1 2">
    <name type="scientific">Streblomastix strix</name>
    <dbReference type="NCBI Taxonomy" id="222440"/>
    <lineage>
        <taxon>Eukaryota</taxon>
        <taxon>Metamonada</taxon>
        <taxon>Preaxostyla</taxon>
        <taxon>Oxymonadida</taxon>
        <taxon>Streblomastigidae</taxon>
        <taxon>Streblomastix</taxon>
    </lineage>
</organism>
<evidence type="ECO:0000313" key="2">
    <source>
        <dbReference type="Proteomes" id="UP000324800"/>
    </source>
</evidence>
<protein>
    <submittedName>
        <fullName evidence="1">Uncharacterized protein</fullName>
    </submittedName>
</protein>
<gene>
    <name evidence="1" type="ORF">EZS28_013170</name>
</gene>
<sequence length="133" mass="15746">MLSISIRMLQSQNKKFQLKDVVYLFLDVEILQPDILTMYEELAFNCGYYQLERKWEDVVYLLLDVVILHPDVITQYNELDFNLRQLRTNTGQLLFAVFHNTIILANMNLLRKLTTAETALEVYENLQVARRIC</sequence>
<comment type="caution">
    <text evidence="1">The sequence shown here is derived from an EMBL/GenBank/DDBJ whole genome shotgun (WGS) entry which is preliminary data.</text>
</comment>